<dbReference type="Gene3D" id="1.10.510.10">
    <property type="entry name" value="Transferase(Phosphotransferase) domain 1"/>
    <property type="match status" value="1"/>
</dbReference>
<dbReference type="GO" id="GO:0031267">
    <property type="term" value="F:small GTPase binding"/>
    <property type="evidence" value="ECO:0007669"/>
    <property type="project" value="InterPro"/>
</dbReference>
<dbReference type="Gene3D" id="2.30.29.30">
    <property type="entry name" value="Pleckstrin-homology domain (PH domain)/Phosphotyrosine-binding domain (PTB)"/>
    <property type="match status" value="1"/>
</dbReference>
<dbReference type="Gene3D" id="1.20.5.730">
    <property type="entry name" value="Single helix bin"/>
    <property type="match status" value="1"/>
</dbReference>
<dbReference type="CDD" id="cd01242">
    <property type="entry name" value="PH_ROCK"/>
    <property type="match status" value="1"/>
</dbReference>
<dbReference type="FunFam" id="2.30.29.30:FF:000308">
    <property type="entry name" value="Rho-associated protein kinase 1"/>
    <property type="match status" value="1"/>
</dbReference>
<dbReference type="SUPFAM" id="SSF50729">
    <property type="entry name" value="PH domain-like"/>
    <property type="match status" value="1"/>
</dbReference>
<dbReference type="GO" id="GO:0007266">
    <property type="term" value="P:Rho protein signal transduction"/>
    <property type="evidence" value="ECO:0007669"/>
    <property type="project" value="UniProtKB-UniRule"/>
</dbReference>
<evidence type="ECO:0000259" key="24">
    <source>
        <dbReference type="PROSITE" id="PS50011"/>
    </source>
</evidence>
<dbReference type="InterPro" id="IPR002219">
    <property type="entry name" value="PKC_DAG/PE"/>
</dbReference>
<evidence type="ECO:0000256" key="12">
    <source>
        <dbReference type="ARBA" id="ARBA00022771"/>
    </source>
</evidence>
<dbReference type="GO" id="GO:0072518">
    <property type="term" value="F:Rho-dependent protein serine/threonine kinase activity"/>
    <property type="evidence" value="ECO:0007669"/>
    <property type="project" value="TreeGrafter"/>
</dbReference>
<evidence type="ECO:0000256" key="16">
    <source>
        <dbReference type="ARBA" id="ARBA00022842"/>
    </source>
</evidence>
<dbReference type="InterPro" id="IPR046349">
    <property type="entry name" value="C1-like_sf"/>
</dbReference>
<dbReference type="SMART" id="SM00109">
    <property type="entry name" value="C1"/>
    <property type="match status" value="1"/>
</dbReference>
<dbReference type="GO" id="GO:0000281">
    <property type="term" value="P:mitotic cytokinesis"/>
    <property type="evidence" value="ECO:0007669"/>
    <property type="project" value="TreeGrafter"/>
</dbReference>
<dbReference type="GO" id="GO:0005524">
    <property type="term" value="F:ATP binding"/>
    <property type="evidence" value="ECO:0007669"/>
    <property type="project" value="UniProtKB-UniRule"/>
</dbReference>
<dbReference type="GO" id="GO:0005813">
    <property type="term" value="C:centrosome"/>
    <property type="evidence" value="ECO:0007669"/>
    <property type="project" value="TreeGrafter"/>
</dbReference>
<dbReference type="PROSITE" id="PS50011">
    <property type="entry name" value="PROTEIN_KINASE_DOM"/>
    <property type="match status" value="1"/>
</dbReference>
<keyword evidence="17 20" id="KW-0175">Coiled coil</keyword>
<feature type="domain" description="AGC-kinase C-terminal" evidence="26">
    <location>
        <begin position="317"/>
        <end position="387"/>
    </location>
</feature>
<dbReference type="SUPFAM" id="SSF57889">
    <property type="entry name" value="Cysteine-rich domain"/>
    <property type="match status" value="1"/>
</dbReference>
<evidence type="ECO:0000256" key="14">
    <source>
        <dbReference type="ARBA" id="ARBA00022833"/>
    </source>
</evidence>
<evidence type="ECO:0000256" key="17">
    <source>
        <dbReference type="ARBA" id="ARBA00023054"/>
    </source>
</evidence>
<dbReference type="PROSITE" id="PS00108">
    <property type="entry name" value="PROTEIN_KINASE_ST"/>
    <property type="match status" value="1"/>
</dbReference>
<dbReference type="Pfam" id="PF08912">
    <property type="entry name" value="Rho_Binding"/>
    <property type="match status" value="1"/>
</dbReference>
<sequence length="1303" mass="151667">GKSSCNSVCDSMNAMVLDLDFPALRKNKNIETFLNRYGKVMGHMRELQMKPDDFDRVKVIGRGAFGEVQLVRHKASQKVYAMKVLSKFEMIKRSDSAFFWEERDIMAFADSPWVVQLCCAFQDDRSLYMVMEYMPGGDLVNLTSTYDVPEKWAKFYTAEVVLALDAIHSMGFIHRDIKPDNMLLDSYGHLKLADFGTCMKMDGTGMVHCDTAVGTPDYISPEVLKSQGGDGYYGRECDWWSVGVFIYEMLVGDTPFYADSLVGTYSKIMDHKNSLNFPDDVEISQEAKNIICAFLTDREVRLGRNGVEEIKRHPFFKNDQWTFSTIRETAAPVVPELSSDIDTSNFDEIEEDKGEVETFPTPKAFVGNQLPFLQKKLHSLEEQLNNEMQTKDELEQKYRSNCSRLEKITKELDEEINSRKGLETTLRQLEREKALLQHKSVESHRRAESEADRKRCLENEVNNLRDQLDEMKKKNQNSHISNEKNIHLQKQLDEANTLLRAESDAAARLRKTQTESSKQLQQLEAHVRELQDKCCMLENSKLTLERDNISLQAALDAEKREHTQGSETIYDLQARISGLEEEVKQVRQALSKAETEKRQLQEKLTDLEKEKSNNQIDMTYKLKILQQGLEQEEAAHKATKARLADKNKISESIEGAKSEAVKELEQKLQEERSSKLRVENRVLELEKKSSMLDCDYKQSLQKLEELRRHKERLTEEVKNLSLKIEQEIQKRALTQNDLKVQNQQLSTLRTSEKQLKQEINHLLEIKRSLEKQNMELRKYAMHTLYKTQVRELKEECEEKNKLYKDMQQSLQELQEERDSLAAQLEITLTKADSEQLARSIAEEQYSDLEKEKIMKELEIKEMMARHRQELAEKDSTITSVNLQNLKNEEQSIIQVKLALEKQLQSERTLKTQAVNKLAEIMNRKEVRGGGSRRGNDTDVRRKEKENRKLQLELRSEREKLNSSIIKYQREINDMQAQLADESQVRIELQMALDSKDSDIEQLRSLLNSFNVQSLDSASMSSGPEMDTDESLPETRLEGWLSLPVRNNTKRFGWERKYVVVSSKKILFYNSEQDKEHSNPYMVLDIDKLFHVRSVTQTDVYRADAKEIPRIFQVYWSVHNITEPTACAEKSGFIYHKGHEFIPLFYHFPANCEACTKPLWNMFKPPLALECQRCQIKCHKEHMDKREEKFFFYEDLCSREPVTHFVPWTVKKTKNKQHSVGPDPARRLFHMGQMWAGYGPTLCCWFYLDPRCIPLCKLENTEVWFPKESMGFNYLGNTLKNICEEVPKIFNGYSIFNHMNSNCL</sequence>
<evidence type="ECO:0000256" key="7">
    <source>
        <dbReference type="ARBA" id="ARBA00022527"/>
    </source>
</evidence>
<keyword evidence="19" id="KW-0206">Cytoskeleton</keyword>
<dbReference type="FunFam" id="1.10.510.10:FF:000047">
    <property type="entry name" value="Rho-associated protein kinase 1"/>
    <property type="match status" value="1"/>
</dbReference>
<evidence type="ECO:0000256" key="6">
    <source>
        <dbReference type="ARBA" id="ARBA00022490"/>
    </source>
</evidence>
<dbReference type="Ensembl" id="ENSSGRT00000073886.1">
    <property type="protein sequence ID" value="ENSSGRP00000069335.1"/>
    <property type="gene ID" value="ENSSGRG00000034889.1"/>
</dbReference>
<evidence type="ECO:0000256" key="23">
    <source>
        <dbReference type="SAM" id="MobiDB-lite"/>
    </source>
</evidence>
<evidence type="ECO:0000256" key="21">
    <source>
        <dbReference type="PROSITE-ProRule" id="PRU10141"/>
    </source>
</evidence>
<evidence type="ECO:0000256" key="9">
    <source>
        <dbReference type="ARBA" id="ARBA00022679"/>
    </source>
</evidence>
<comment type="cofactor">
    <cofactor evidence="1">
        <name>Mg(2+)</name>
        <dbReference type="ChEBI" id="CHEBI:18420"/>
    </cofactor>
</comment>
<evidence type="ECO:0000256" key="4">
    <source>
        <dbReference type="ARBA" id="ARBA00009903"/>
    </source>
</evidence>
<evidence type="ECO:0000256" key="20">
    <source>
        <dbReference type="PROSITE-ProRule" id="PRU01206"/>
    </source>
</evidence>
<dbReference type="EC" id="2.7.11.1" evidence="5"/>
<keyword evidence="16" id="KW-0460">Magnesium</keyword>
<feature type="binding site" evidence="21">
    <location>
        <position position="83"/>
    </location>
    <ligand>
        <name>ATP</name>
        <dbReference type="ChEBI" id="CHEBI:30616"/>
    </ligand>
</feature>
<keyword evidence="29" id="KW-1185">Reference proteome</keyword>
<dbReference type="InterPro" id="IPR017441">
    <property type="entry name" value="Protein_kinase_ATP_BS"/>
</dbReference>
<dbReference type="GO" id="GO:0032956">
    <property type="term" value="P:regulation of actin cytoskeleton organization"/>
    <property type="evidence" value="ECO:0007669"/>
    <property type="project" value="InterPro"/>
</dbReference>
<dbReference type="FunFam" id="1.20.5.340:FF:000016">
    <property type="entry name" value="Rho-associated protein kinase 2"/>
    <property type="match status" value="1"/>
</dbReference>
<feature type="domain" description="RhoBD" evidence="27">
    <location>
        <begin position="786"/>
        <end position="926"/>
    </location>
</feature>
<keyword evidence="13" id="KW-0418">Kinase</keyword>
<evidence type="ECO:0000259" key="26">
    <source>
        <dbReference type="PROSITE" id="PS51285"/>
    </source>
</evidence>
<dbReference type="InterPro" id="IPR057529">
    <property type="entry name" value="MRCK/ROCK_PH"/>
</dbReference>
<dbReference type="Gene3D" id="3.30.60.20">
    <property type="match status" value="1"/>
</dbReference>
<dbReference type="PROSITE" id="PS51285">
    <property type="entry name" value="AGC_KINASE_CTER"/>
    <property type="match status" value="1"/>
</dbReference>
<feature type="domain" description="Protein kinase" evidence="24">
    <location>
        <begin position="54"/>
        <end position="316"/>
    </location>
</feature>
<evidence type="ECO:0000256" key="8">
    <source>
        <dbReference type="ARBA" id="ARBA00022553"/>
    </source>
</evidence>
<dbReference type="InterPro" id="IPR015008">
    <property type="entry name" value="ROCK_Rho-bd_dom"/>
</dbReference>
<dbReference type="PROSITE" id="PS00107">
    <property type="entry name" value="PROTEIN_KINASE_ATP"/>
    <property type="match status" value="1"/>
</dbReference>
<gene>
    <name evidence="28" type="primary">rock2</name>
</gene>
<evidence type="ECO:0000256" key="13">
    <source>
        <dbReference type="ARBA" id="ARBA00022777"/>
    </source>
</evidence>
<dbReference type="Pfam" id="PF00069">
    <property type="entry name" value="Pkinase"/>
    <property type="match status" value="1"/>
</dbReference>
<dbReference type="InterPro" id="IPR000719">
    <property type="entry name" value="Prot_kinase_dom"/>
</dbReference>
<dbReference type="SUPFAM" id="SSF56112">
    <property type="entry name" value="Protein kinase-like (PK-like)"/>
    <property type="match status" value="1"/>
</dbReference>
<comment type="subcellular location">
    <subcellularLocation>
        <location evidence="2">Cytoplasm</location>
        <location evidence="2">Cytoskeleton</location>
    </subcellularLocation>
    <subcellularLocation>
        <location evidence="3">Membrane</location>
    </subcellularLocation>
</comment>
<dbReference type="Gene3D" id="1.20.5.340">
    <property type="match status" value="1"/>
</dbReference>
<dbReference type="GO" id="GO:0008270">
    <property type="term" value="F:zinc ion binding"/>
    <property type="evidence" value="ECO:0007669"/>
    <property type="project" value="UniProtKB-KW"/>
</dbReference>
<keyword evidence="7" id="KW-0723">Serine/threonine-protein kinase</keyword>
<dbReference type="PROSITE" id="PS51859">
    <property type="entry name" value="RHO_BD"/>
    <property type="match status" value="1"/>
</dbReference>
<dbReference type="InterPro" id="IPR011009">
    <property type="entry name" value="Kinase-like_dom_sf"/>
</dbReference>
<dbReference type="GO" id="GO:1901888">
    <property type="term" value="P:regulation of cell junction assembly"/>
    <property type="evidence" value="ECO:0007669"/>
    <property type="project" value="TreeGrafter"/>
</dbReference>
<keyword evidence="15 21" id="KW-0067">ATP-binding</keyword>
<keyword evidence="6" id="KW-0963">Cytoplasm</keyword>
<evidence type="ECO:0000256" key="15">
    <source>
        <dbReference type="ARBA" id="ARBA00022840"/>
    </source>
</evidence>
<dbReference type="GO" id="GO:0005737">
    <property type="term" value="C:cytoplasm"/>
    <property type="evidence" value="ECO:0007669"/>
    <property type="project" value="TreeGrafter"/>
</dbReference>
<evidence type="ECO:0000259" key="25">
    <source>
        <dbReference type="PROSITE" id="PS50081"/>
    </source>
</evidence>
<feature type="domain" description="Phorbol-ester/DAG-type" evidence="25">
    <location>
        <begin position="1137"/>
        <end position="1196"/>
    </location>
</feature>
<proteinExistence type="inferred from homology"/>
<evidence type="ECO:0000256" key="18">
    <source>
        <dbReference type="ARBA" id="ARBA00023136"/>
    </source>
</evidence>
<dbReference type="PROSITE" id="PS50081">
    <property type="entry name" value="ZF_DAG_PE_2"/>
    <property type="match status" value="1"/>
</dbReference>
<feature type="coiled-coil region" evidence="22">
    <location>
        <begin position="370"/>
        <end position="481"/>
    </location>
</feature>
<keyword evidence="12" id="KW-0863">Zinc-finger</keyword>
<keyword evidence="9" id="KW-0808">Transferase</keyword>
<dbReference type="GO" id="GO:0048598">
    <property type="term" value="P:embryonic morphogenesis"/>
    <property type="evidence" value="ECO:0007669"/>
    <property type="project" value="TreeGrafter"/>
</dbReference>
<accession>A0A672PZE0</accession>
<dbReference type="Proteomes" id="UP000472262">
    <property type="component" value="Unassembled WGS sequence"/>
</dbReference>
<comment type="similarity">
    <text evidence="4">Belongs to the protein kinase superfamily. AGC Ser/Thr protein kinase family.</text>
</comment>
<evidence type="ECO:0000256" key="3">
    <source>
        <dbReference type="ARBA" id="ARBA00004370"/>
    </source>
</evidence>
<dbReference type="CDD" id="cd11638">
    <property type="entry name" value="HR1_ROCK2"/>
    <property type="match status" value="1"/>
</dbReference>
<evidence type="ECO:0000259" key="27">
    <source>
        <dbReference type="PROSITE" id="PS51859"/>
    </source>
</evidence>
<dbReference type="InterPro" id="IPR000961">
    <property type="entry name" value="AGC-kinase_C"/>
</dbReference>
<dbReference type="GO" id="GO:0010825">
    <property type="term" value="P:positive regulation of centrosome duplication"/>
    <property type="evidence" value="ECO:0007669"/>
    <property type="project" value="InterPro"/>
</dbReference>
<dbReference type="GO" id="GO:0006939">
    <property type="term" value="P:smooth muscle contraction"/>
    <property type="evidence" value="ECO:0007669"/>
    <property type="project" value="InterPro"/>
</dbReference>
<keyword evidence="18" id="KW-0472">Membrane</keyword>
<evidence type="ECO:0000313" key="28">
    <source>
        <dbReference type="Ensembl" id="ENSSGRP00000069335.1"/>
    </source>
</evidence>
<dbReference type="SUPFAM" id="SSF103652">
    <property type="entry name" value="G protein-binding domain"/>
    <property type="match status" value="1"/>
</dbReference>
<dbReference type="GO" id="GO:0030866">
    <property type="term" value="P:cortical actin cytoskeleton organization"/>
    <property type="evidence" value="ECO:0007669"/>
    <property type="project" value="TreeGrafter"/>
</dbReference>
<dbReference type="InterPro" id="IPR011993">
    <property type="entry name" value="PH-like_dom_sf"/>
</dbReference>
<keyword evidence="14" id="KW-0862">Zinc</keyword>
<evidence type="ECO:0000256" key="11">
    <source>
        <dbReference type="ARBA" id="ARBA00022741"/>
    </source>
</evidence>
<evidence type="ECO:0000313" key="29">
    <source>
        <dbReference type="Proteomes" id="UP000472262"/>
    </source>
</evidence>
<reference evidence="28" key="2">
    <citation type="submission" date="2025-09" db="UniProtKB">
        <authorList>
            <consortium name="Ensembl"/>
        </authorList>
    </citation>
    <scope>IDENTIFICATION</scope>
</reference>
<evidence type="ECO:0000256" key="19">
    <source>
        <dbReference type="ARBA" id="ARBA00023212"/>
    </source>
</evidence>
<dbReference type="GO" id="GO:0016020">
    <property type="term" value="C:membrane"/>
    <property type="evidence" value="ECO:0007669"/>
    <property type="project" value="UniProtKB-SubCell"/>
</dbReference>
<keyword evidence="11 21" id="KW-0547">Nucleotide-binding</keyword>
<keyword evidence="8" id="KW-0597">Phosphoprotein</keyword>
<keyword evidence="10" id="KW-0479">Metal-binding</keyword>
<name>A0A672PZE0_SINGR</name>
<dbReference type="InterPro" id="IPR037311">
    <property type="entry name" value="ROCK2_HR1"/>
</dbReference>
<dbReference type="CDD" id="cd22250">
    <property type="entry name" value="ROCK_SBD"/>
    <property type="match status" value="1"/>
</dbReference>
<dbReference type="FunFam" id="3.30.200.20:FF:000072">
    <property type="entry name" value="Rho-associated protein kinase 2"/>
    <property type="match status" value="1"/>
</dbReference>
<dbReference type="GO" id="GO:0031032">
    <property type="term" value="P:actomyosin structure organization"/>
    <property type="evidence" value="ECO:0007669"/>
    <property type="project" value="TreeGrafter"/>
</dbReference>
<protein>
    <recommendedName>
        <fullName evidence="5">non-specific serine/threonine protein kinase</fullName>
        <ecNumber evidence="5">2.7.11.1</ecNumber>
    </recommendedName>
</protein>
<feature type="region of interest" description="Disordered" evidence="23">
    <location>
        <begin position="925"/>
        <end position="950"/>
    </location>
</feature>
<evidence type="ECO:0000256" key="22">
    <source>
        <dbReference type="SAM" id="Coils"/>
    </source>
</evidence>
<organism evidence="28 29">
    <name type="scientific">Sinocyclocheilus grahami</name>
    <name type="common">Dianchi golden-line fish</name>
    <name type="synonym">Barbus grahami</name>
    <dbReference type="NCBI Taxonomy" id="75366"/>
    <lineage>
        <taxon>Eukaryota</taxon>
        <taxon>Metazoa</taxon>
        <taxon>Chordata</taxon>
        <taxon>Craniata</taxon>
        <taxon>Vertebrata</taxon>
        <taxon>Euteleostomi</taxon>
        <taxon>Actinopterygii</taxon>
        <taxon>Neopterygii</taxon>
        <taxon>Teleostei</taxon>
        <taxon>Ostariophysi</taxon>
        <taxon>Cypriniformes</taxon>
        <taxon>Cyprinidae</taxon>
        <taxon>Cyprininae</taxon>
        <taxon>Sinocyclocheilus</taxon>
    </lineage>
</organism>
<evidence type="ECO:0000256" key="1">
    <source>
        <dbReference type="ARBA" id="ARBA00001946"/>
    </source>
</evidence>
<dbReference type="PANTHER" id="PTHR22988">
    <property type="entry name" value="MYOTONIC DYSTROPHY S/T KINASE-RELATED"/>
    <property type="match status" value="1"/>
</dbReference>
<dbReference type="SMART" id="SM00220">
    <property type="entry name" value="S_TKc"/>
    <property type="match status" value="1"/>
</dbReference>
<feature type="coiled-coil region" evidence="22">
    <location>
        <begin position="506"/>
        <end position="902"/>
    </location>
</feature>
<dbReference type="InterPro" id="IPR050839">
    <property type="entry name" value="Rho-assoc_Ser/Thr_Kinase"/>
</dbReference>
<evidence type="ECO:0000256" key="10">
    <source>
        <dbReference type="ARBA" id="ARBA00022723"/>
    </source>
</evidence>
<reference evidence="28" key="1">
    <citation type="submission" date="2025-08" db="UniProtKB">
        <authorList>
            <consortium name="Ensembl"/>
        </authorList>
    </citation>
    <scope>IDENTIFICATION</scope>
</reference>
<dbReference type="Gene3D" id="3.30.200.20">
    <property type="entry name" value="Phosphorylase Kinase, domain 1"/>
    <property type="match status" value="1"/>
</dbReference>
<dbReference type="PANTHER" id="PTHR22988:SF28">
    <property type="entry name" value="RHO-ASSOCIATED PROTEIN KINASE 2"/>
    <property type="match status" value="1"/>
</dbReference>
<dbReference type="InterPro" id="IPR008271">
    <property type="entry name" value="Ser/Thr_kinase_AS"/>
</dbReference>
<evidence type="ECO:0000256" key="2">
    <source>
        <dbReference type="ARBA" id="ARBA00004245"/>
    </source>
</evidence>
<evidence type="ECO:0000256" key="5">
    <source>
        <dbReference type="ARBA" id="ARBA00012513"/>
    </source>
</evidence>
<dbReference type="Pfam" id="PF25346">
    <property type="entry name" value="PH_MRCK"/>
    <property type="match status" value="1"/>
</dbReference>